<keyword evidence="1 5" id="KW-0489">Methyltransferase</keyword>
<dbReference type="Pfam" id="PF01189">
    <property type="entry name" value="Methyltr_RsmB-F"/>
    <property type="match status" value="1"/>
</dbReference>
<keyword evidence="3 5" id="KW-0949">S-adenosyl-L-methionine</keyword>
<dbReference type="CDD" id="cd02440">
    <property type="entry name" value="AdoMet_MTases"/>
    <property type="match status" value="1"/>
</dbReference>
<dbReference type="Proteomes" id="UP000183076">
    <property type="component" value="Unassembled WGS sequence"/>
</dbReference>
<feature type="binding site" evidence="5">
    <location>
        <position position="287"/>
    </location>
    <ligand>
        <name>S-adenosyl-L-methionine</name>
        <dbReference type="ChEBI" id="CHEBI:59789"/>
    </ligand>
</feature>
<evidence type="ECO:0000256" key="5">
    <source>
        <dbReference type="PROSITE-ProRule" id="PRU01023"/>
    </source>
</evidence>
<dbReference type="RefSeq" id="WP_074635020.1">
    <property type="nucleotide sequence ID" value="NZ_CP160849.1"/>
</dbReference>
<dbReference type="Gene3D" id="3.40.50.150">
    <property type="entry name" value="Vaccinia Virus protein VP39"/>
    <property type="match status" value="1"/>
</dbReference>
<dbReference type="InterPro" id="IPR054728">
    <property type="entry name" value="RsmB-like_ferredoxin"/>
</dbReference>
<dbReference type="InterPro" id="IPR023267">
    <property type="entry name" value="RCMT"/>
</dbReference>
<evidence type="ECO:0000256" key="1">
    <source>
        <dbReference type="ARBA" id="ARBA00022603"/>
    </source>
</evidence>
<reference evidence="8" key="1">
    <citation type="submission" date="2016-10" db="EMBL/GenBank/DDBJ databases">
        <authorList>
            <person name="Varghese N."/>
            <person name="Submissions S."/>
        </authorList>
    </citation>
    <scope>NUCLEOTIDE SEQUENCE [LARGE SCALE GENOMIC DNA]</scope>
    <source>
        <strain evidence="8">DSM 10014</strain>
    </source>
</reference>
<dbReference type="GO" id="GO:0001510">
    <property type="term" value="P:RNA methylation"/>
    <property type="evidence" value="ECO:0007669"/>
    <property type="project" value="InterPro"/>
</dbReference>
<protein>
    <submittedName>
        <fullName evidence="7">16S rRNA (Cytosine967-C5)-methyltransferase</fullName>
    </submittedName>
</protein>
<comment type="similarity">
    <text evidence="5">Belongs to the class I-like SAM-binding methyltransferase superfamily. RsmB/NOP family.</text>
</comment>
<keyword evidence="2 5" id="KW-0808">Transferase</keyword>
<comment type="caution">
    <text evidence="5">Lacks conserved residue(s) required for the propagation of feature annotation.</text>
</comment>
<dbReference type="PANTHER" id="PTHR22807">
    <property type="entry name" value="NOP2 YEAST -RELATED NOL1/NOP2/FMU SUN DOMAIN-CONTAINING"/>
    <property type="match status" value="1"/>
</dbReference>
<dbReference type="GeneID" id="94021891"/>
<sequence length="386" mass="41219">MTPGARISAAIEILNTMADGVPAEQALTRWARGSRYAGSKDRAAVRDHVFDVLRQRRLAAHLGGSDTGRALMIGVLRAQGIDLAPLFNGQGHAPLPLSDAEATAPDASSDMATLWNLPDWIIPLFQASLGADAEAVAQALQSRAPISVRVNTAQATVADVAEALAEAGIETRTNDLCATALTVTEGERKLRNSDSYLHGDVELQDAASQAVVAALPEAERMLDYCAGGGGKALAMAARRDATVFAHDIDPRRMVDLPGRADRAGATVRQVTTDELDGAGPFDVVLCDAPCSGSGSWRRSPEGKWTFTAGRLEELTQIQDKILDHAATLTAKNGTLAYATCSVLQSENEDRAAAFLSRNPDWTQVFTKRFHVDAQGDGFFTAHFKRR</sequence>
<dbReference type="InterPro" id="IPR049560">
    <property type="entry name" value="MeTrfase_RsmB-F_NOP2_cat"/>
</dbReference>
<dbReference type="Pfam" id="PF22458">
    <property type="entry name" value="RsmF-B_ferredox"/>
    <property type="match status" value="1"/>
</dbReference>
<dbReference type="EMBL" id="FNNB01000002">
    <property type="protein sequence ID" value="SDW50874.1"/>
    <property type="molecule type" value="Genomic_DNA"/>
</dbReference>
<evidence type="ECO:0000256" key="2">
    <source>
        <dbReference type="ARBA" id="ARBA00022679"/>
    </source>
</evidence>
<feature type="domain" description="SAM-dependent MTase RsmB/NOP-type" evidence="6">
    <location>
        <begin position="136"/>
        <end position="386"/>
    </location>
</feature>
<dbReference type="SUPFAM" id="SSF53335">
    <property type="entry name" value="S-adenosyl-L-methionine-dependent methyltransferases"/>
    <property type="match status" value="1"/>
</dbReference>
<dbReference type="PRINTS" id="PR02008">
    <property type="entry name" value="RCMTFAMILY"/>
</dbReference>
<evidence type="ECO:0000256" key="3">
    <source>
        <dbReference type="ARBA" id="ARBA00022691"/>
    </source>
</evidence>
<dbReference type="GO" id="GO:0008173">
    <property type="term" value="F:RNA methyltransferase activity"/>
    <property type="evidence" value="ECO:0007669"/>
    <property type="project" value="InterPro"/>
</dbReference>
<evidence type="ECO:0000313" key="8">
    <source>
        <dbReference type="Proteomes" id="UP000183076"/>
    </source>
</evidence>
<feature type="binding site" evidence="5">
    <location>
        <position position="247"/>
    </location>
    <ligand>
        <name>S-adenosyl-L-methionine</name>
        <dbReference type="ChEBI" id="CHEBI:59789"/>
    </ligand>
</feature>
<dbReference type="AlphaFoldDB" id="A0A1H2U5U7"/>
<organism evidence="7 8">
    <name type="scientific">Sulfitobacter pontiacus</name>
    <dbReference type="NCBI Taxonomy" id="60137"/>
    <lineage>
        <taxon>Bacteria</taxon>
        <taxon>Pseudomonadati</taxon>
        <taxon>Pseudomonadota</taxon>
        <taxon>Alphaproteobacteria</taxon>
        <taxon>Rhodobacterales</taxon>
        <taxon>Roseobacteraceae</taxon>
        <taxon>Sulfitobacter</taxon>
    </lineage>
</organism>
<dbReference type="PANTHER" id="PTHR22807:SF53">
    <property type="entry name" value="RIBOSOMAL RNA SMALL SUBUNIT METHYLTRANSFERASE B-RELATED"/>
    <property type="match status" value="1"/>
</dbReference>
<dbReference type="STRING" id="60137.SAMN04488041_102389"/>
<proteinExistence type="inferred from homology"/>
<feature type="active site" description="Nucleophile" evidence="5">
    <location>
        <position position="340"/>
    </location>
</feature>
<dbReference type="InterPro" id="IPR001678">
    <property type="entry name" value="MeTrfase_RsmB-F_NOP2_dom"/>
</dbReference>
<evidence type="ECO:0000256" key="4">
    <source>
        <dbReference type="ARBA" id="ARBA00022884"/>
    </source>
</evidence>
<gene>
    <name evidence="7" type="ORF">SAMN04488041_102389</name>
</gene>
<dbReference type="GO" id="GO:0003723">
    <property type="term" value="F:RNA binding"/>
    <property type="evidence" value="ECO:0007669"/>
    <property type="project" value="UniProtKB-UniRule"/>
</dbReference>
<dbReference type="PROSITE" id="PS51686">
    <property type="entry name" value="SAM_MT_RSMB_NOP"/>
    <property type="match status" value="1"/>
</dbReference>
<keyword evidence="4 5" id="KW-0694">RNA-binding</keyword>
<name>A0A1H2U5U7_9RHOB</name>
<accession>A0A1H2U5U7</accession>
<evidence type="ECO:0000313" key="7">
    <source>
        <dbReference type="EMBL" id="SDW50874.1"/>
    </source>
</evidence>
<dbReference type="InterPro" id="IPR029063">
    <property type="entry name" value="SAM-dependent_MTases_sf"/>
</dbReference>
<evidence type="ECO:0000259" key="6">
    <source>
        <dbReference type="PROSITE" id="PS51686"/>
    </source>
</evidence>